<evidence type="ECO:0000256" key="2">
    <source>
        <dbReference type="ARBA" id="ARBA00022723"/>
    </source>
</evidence>
<organism evidence="6 7">
    <name type="scientific">Rhamnella rubrinervis</name>
    <dbReference type="NCBI Taxonomy" id="2594499"/>
    <lineage>
        <taxon>Eukaryota</taxon>
        <taxon>Viridiplantae</taxon>
        <taxon>Streptophyta</taxon>
        <taxon>Embryophyta</taxon>
        <taxon>Tracheophyta</taxon>
        <taxon>Spermatophyta</taxon>
        <taxon>Magnoliopsida</taxon>
        <taxon>eudicotyledons</taxon>
        <taxon>Gunneridae</taxon>
        <taxon>Pentapetalae</taxon>
        <taxon>rosids</taxon>
        <taxon>fabids</taxon>
        <taxon>Rosales</taxon>
        <taxon>Rhamnaceae</taxon>
        <taxon>rhamnoid group</taxon>
        <taxon>Rhamneae</taxon>
        <taxon>Rhamnella</taxon>
    </lineage>
</organism>
<keyword evidence="7" id="KW-1185">Reference proteome</keyword>
<dbReference type="OrthoDB" id="6764281at2759"/>
<keyword evidence="2 4" id="KW-0479">Metal-binding</keyword>
<reference evidence="6" key="1">
    <citation type="submission" date="2020-03" db="EMBL/GenBank/DDBJ databases">
        <title>A high-quality chromosome-level genome assembly of a woody plant with both climbing and erect habits, Rhamnella rubrinervis.</title>
        <authorList>
            <person name="Lu Z."/>
            <person name="Yang Y."/>
            <person name="Zhu X."/>
            <person name="Sun Y."/>
        </authorList>
    </citation>
    <scope>NUCLEOTIDE SEQUENCE</scope>
    <source>
        <strain evidence="6">BYM</strain>
        <tissue evidence="6">Leaf</tissue>
    </source>
</reference>
<dbReference type="Gene3D" id="1.10.630.10">
    <property type="entry name" value="Cytochrome P450"/>
    <property type="match status" value="3"/>
</dbReference>
<feature type="binding site" description="axial binding residue" evidence="4">
    <location>
        <position position="248"/>
    </location>
    <ligand>
        <name>heme</name>
        <dbReference type="ChEBI" id="CHEBI:30413"/>
    </ligand>
    <ligandPart>
        <name>Fe</name>
        <dbReference type="ChEBI" id="CHEBI:18248"/>
    </ligandPart>
</feature>
<accession>A0A8K0E8L9</accession>
<evidence type="ECO:0000256" key="5">
    <source>
        <dbReference type="RuleBase" id="RU000461"/>
    </source>
</evidence>
<dbReference type="AlphaFoldDB" id="A0A8K0E8L9"/>
<dbReference type="Pfam" id="PF00067">
    <property type="entry name" value="p450"/>
    <property type="match status" value="2"/>
</dbReference>
<protein>
    <recommendedName>
        <fullName evidence="8">Cytochrome P450</fullName>
    </recommendedName>
</protein>
<gene>
    <name evidence="6" type="ORF">FNV43_RR21536</name>
</gene>
<evidence type="ECO:0000313" key="6">
    <source>
        <dbReference type="EMBL" id="KAF3438772.1"/>
    </source>
</evidence>
<dbReference type="GO" id="GO:0005506">
    <property type="term" value="F:iron ion binding"/>
    <property type="evidence" value="ECO:0007669"/>
    <property type="project" value="InterPro"/>
</dbReference>
<dbReference type="GO" id="GO:0016705">
    <property type="term" value="F:oxidoreductase activity, acting on paired donors, with incorporation or reduction of molecular oxygen"/>
    <property type="evidence" value="ECO:0007669"/>
    <property type="project" value="InterPro"/>
</dbReference>
<evidence type="ECO:0000313" key="7">
    <source>
        <dbReference type="Proteomes" id="UP000796880"/>
    </source>
</evidence>
<evidence type="ECO:0000256" key="4">
    <source>
        <dbReference type="PIRSR" id="PIRSR602401-1"/>
    </source>
</evidence>
<evidence type="ECO:0000256" key="1">
    <source>
        <dbReference type="ARBA" id="ARBA00010617"/>
    </source>
</evidence>
<evidence type="ECO:0008006" key="8">
    <source>
        <dbReference type="Google" id="ProtNLM"/>
    </source>
</evidence>
<keyword evidence="4 5" id="KW-0349">Heme</keyword>
<dbReference type="PROSITE" id="PS00086">
    <property type="entry name" value="CYTOCHROME_P450"/>
    <property type="match status" value="1"/>
</dbReference>
<sequence>MVREMVKNHDIVISNRPRNIAPSVILYDGNDVGFAPYGEYWKQARKISVVELLSVKRVQEFQRMRDEENGRADEGDDGAVRSFQFRRFLSRFEWMDVVRGLSGRLKSASRKMDEFLDQVIEEHKANLVEKKDFVDILLRVQNQKDEILSSGLTQQDIKGILADMFVAGADTTSTVMEWLMAELVRNPEVMKKAQEESLDKHLRASNWEATIFQQKPEEFIPERFENSDIDFKGQDFQFSPFGTGRKGCPGMTFGITVKEYVIANLLYWFDWKLPGGALAKDLDMTEAHRLTVFKKHPFHLLPIPYNCSPSSTSLAA</sequence>
<dbReference type="PRINTS" id="PR00463">
    <property type="entry name" value="EP450I"/>
</dbReference>
<dbReference type="SUPFAM" id="SSF48264">
    <property type="entry name" value="Cytochrome P450"/>
    <property type="match status" value="1"/>
</dbReference>
<proteinExistence type="inferred from homology"/>
<name>A0A8K0E8L9_9ROSA</name>
<dbReference type="GO" id="GO:0004497">
    <property type="term" value="F:monooxygenase activity"/>
    <property type="evidence" value="ECO:0007669"/>
    <property type="project" value="UniProtKB-KW"/>
</dbReference>
<dbReference type="Proteomes" id="UP000796880">
    <property type="component" value="Unassembled WGS sequence"/>
</dbReference>
<keyword evidence="5" id="KW-0560">Oxidoreductase</keyword>
<dbReference type="PANTHER" id="PTHR47955:SF15">
    <property type="entry name" value="CYTOCHROME P450 71A2-LIKE"/>
    <property type="match status" value="1"/>
</dbReference>
<dbReference type="GO" id="GO:0020037">
    <property type="term" value="F:heme binding"/>
    <property type="evidence" value="ECO:0007669"/>
    <property type="project" value="InterPro"/>
</dbReference>
<comment type="cofactor">
    <cofactor evidence="4">
        <name>heme</name>
        <dbReference type="ChEBI" id="CHEBI:30413"/>
    </cofactor>
</comment>
<keyword evidence="3 4" id="KW-0408">Iron</keyword>
<comment type="caution">
    <text evidence="6">The sequence shown here is derived from an EMBL/GenBank/DDBJ whole genome shotgun (WGS) entry which is preliminary data.</text>
</comment>
<dbReference type="EMBL" id="VOIH02000009">
    <property type="protein sequence ID" value="KAF3438772.1"/>
    <property type="molecule type" value="Genomic_DNA"/>
</dbReference>
<dbReference type="InterPro" id="IPR036396">
    <property type="entry name" value="Cyt_P450_sf"/>
</dbReference>
<dbReference type="InterPro" id="IPR001128">
    <property type="entry name" value="Cyt_P450"/>
</dbReference>
<evidence type="ECO:0000256" key="3">
    <source>
        <dbReference type="ARBA" id="ARBA00023004"/>
    </source>
</evidence>
<keyword evidence="5" id="KW-0503">Monooxygenase</keyword>
<dbReference type="PANTHER" id="PTHR47955">
    <property type="entry name" value="CYTOCHROME P450 FAMILY 71 PROTEIN"/>
    <property type="match status" value="1"/>
</dbReference>
<dbReference type="PRINTS" id="PR00385">
    <property type="entry name" value="P450"/>
</dbReference>
<dbReference type="InterPro" id="IPR017972">
    <property type="entry name" value="Cyt_P450_CS"/>
</dbReference>
<comment type="similarity">
    <text evidence="1 5">Belongs to the cytochrome P450 family.</text>
</comment>
<dbReference type="InterPro" id="IPR002401">
    <property type="entry name" value="Cyt_P450_E_grp-I"/>
</dbReference>